<dbReference type="STRING" id="361077.A0A151ZBW6"/>
<dbReference type="Proteomes" id="UP000076078">
    <property type="component" value="Unassembled WGS sequence"/>
</dbReference>
<reference evidence="5 6" key="1">
    <citation type="submission" date="2015-12" db="EMBL/GenBank/DDBJ databases">
        <title>Dictyostelia acquired genes for synthesis and detection of signals that induce cell-type specialization by lateral gene transfer from prokaryotes.</title>
        <authorList>
            <person name="Gloeckner G."/>
            <person name="Schaap P."/>
        </authorList>
    </citation>
    <scope>NUCLEOTIDE SEQUENCE [LARGE SCALE GENOMIC DNA]</scope>
    <source>
        <strain evidence="5 6">TK</strain>
    </source>
</reference>
<dbReference type="InterPro" id="IPR005225">
    <property type="entry name" value="Small_GTP-bd"/>
</dbReference>
<dbReference type="AlphaFoldDB" id="A0A151ZBW6"/>
<gene>
    <name evidence="5" type="ORF">DLAC_08411</name>
</gene>
<dbReference type="GO" id="GO:0003924">
    <property type="term" value="F:GTPase activity"/>
    <property type="evidence" value="ECO:0007669"/>
    <property type="project" value="InterPro"/>
</dbReference>
<organism evidence="5 6">
    <name type="scientific">Tieghemostelium lacteum</name>
    <name type="common">Slime mold</name>
    <name type="synonym">Dictyostelium lacteum</name>
    <dbReference type="NCBI Taxonomy" id="361077"/>
    <lineage>
        <taxon>Eukaryota</taxon>
        <taxon>Amoebozoa</taxon>
        <taxon>Evosea</taxon>
        <taxon>Eumycetozoa</taxon>
        <taxon>Dictyostelia</taxon>
        <taxon>Dictyosteliales</taxon>
        <taxon>Raperosteliaceae</taxon>
        <taxon>Tieghemostelium</taxon>
    </lineage>
</organism>
<feature type="compositionally biased region" description="Low complexity" evidence="4">
    <location>
        <begin position="204"/>
        <end position="214"/>
    </location>
</feature>
<feature type="region of interest" description="Disordered" evidence="4">
    <location>
        <begin position="186"/>
        <end position="225"/>
    </location>
</feature>
<dbReference type="InterPro" id="IPR027417">
    <property type="entry name" value="P-loop_NTPase"/>
</dbReference>
<evidence type="ECO:0000256" key="3">
    <source>
        <dbReference type="ARBA" id="ARBA00023288"/>
    </source>
</evidence>
<dbReference type="Pfam" id="PF00071">
    <property type="entry name" value="Ras"/>
    <property type="match status" value="1"/>
</dbReference>
<keyword evidence="6" id="KW-1185">Reference proteome</keyword>
<dbReference type="SMART" id="SM00175">
    <property type="entry name" value="RAB"/>
    <property type="match status" value="1"/>
</dbReference>
<dbReference type="PROSITE" id="PS51420">
    <property type="entry name" value="RHO"/>
    <property type="match status" value="1"/>
</dbReference>
<dbReference type="NCBIfam" id="TIGR00231">
    <property type="entry name" value="small_GTP"/>
    <property type="match status" value="1"/>
</dbReference>
<proteinExistence type="predicted"/>
<dbReference type="SUPFAM" id="SSF52540">
    <property type="entry name" value="P-loop containing nucleoside triphosphate hydrolases"/>
    <property type="match status" value="1"/>
</dbReference>
<dbReference type="PROSITE" id="PS51419">
    <property type="entry name" value="RAB"/>
    <property type="match status" value="1"/>
</dbReference>
<evidence type="ECO:0000313" key="5">
    <source>
        <dbReference type="EMBL" id="KYQ91443.1"/>
    </source>
</evidence>
<dbReference type="SMART" id="SM00173">
    <property type="entry name" value="RAS"/>
    <property type="match status" value="1"/>
</dbReference>
<dbReference type="PANTHER" id="PTHR47977">
    <property type="entry name" value="RAS-RELATED PROTEIN RAB"/>
    <property type="match status" value="1"/>
</dbReference>
<dbReference type="OrthoDB" id="14996at2759"/>
<evidence type="ECO:0000313" key="6">
    <source>
        <dbReference type="Proteomes" id="UP000076078"/>
    </source>
</evidence>
<dbReference type="InParanoid" id="A0A151ZBW6"/>
<evidence type="ECO:0000256" key="1">
    <source>
        <dbReference type="ARBA" id="ARBA00022741"/>
    </source>
</evidence>
<comment type="caution">
    <text evidence="5">The sequence shown here is derived from an EMBL/GenBank/DDBJ whole genome shotgun (WGS) entry which is preliminary data.</text>
</comment>
<accession>A0A151ZBW6</accession>
<dbReference type="EMBL" id="LODT01000035">
    <property type="protein sequence ID" value="KYQ91443.1"/>
    <property type="molecule type" value="Genomic_DNA"/>
</dbReference>
<name>A0A151ZBW6_TIELA</name>
<keyword evidence="3" id="KW-0449">Lipoprotein</keyword>
<dbReference type="PRINTS" id="PR00449">
    <property type="entry name" value="RASTRNSFRMNG"/>
</dbReference>
<evidence type="ECO:0000256" key="2">
    <source>
        <dbReference type="ARBA" id="ARBA00023134"/>
    </source>
</evidence>
<dbReference type="OMA" id="IYTEENW"/>
<sequence>MNNNSDISLKIVVVGDTGNGKSSLIWRFCEGTFPNAEQSNITVLNSIKSKAIQFGKKQLVIKFHDTAGQERFRTISRSFYSSTDIIILTYDASVQASFEHVSLWYNEIQRYSNNPKLYIALASTKSDLPAVVDSTLGQKLADEKKIPFFETSSLNNEGVDDLLQHVIKGAGEKIYTEENWNRFKVRNEKDHTASRKPTQMSSINTNNNNNNNNTEPKKSSFCIIL</sequence>
<dbReference type="SMART" id="SM00174">
    <property type="entry name" value="RHO"/>
    <property type="match status" value="1"/>
</dbReference>
<dbReference type="InterPro" id="IPR001806">
    <property type="entry name" value="Small_GTPase"/>
</dbReference>
<keyword evidence="2" id="KW-0342">GTP-binding</keyword>
<dbReference type="InterPro" id="IPR050227">
    <property type="entry name" value="Rab"/>
</dbReference>
<dbReference type="GO" id="GO:0005525">
    <property type="term" value="F:GTP binding"/>
    <property type="evidence" value="ECO:0007669"/>
    <property type="project" value="UniProtKB-KW"/>
</dbReference>
<keyword evidence="1" id="KW-0547">Nucleotide-binding</keyword>
<dbReference type="Gene3D" id="3.40.50.300">
    <property type="entry name" value="P-loop containing nucleotide triphosphate hydrolases"/>
    <property type="match status" value="1"/>
</dbReference>
<protein>
    <submittedName>
        <fullName evidence="5">Small GTPase</fullName>
    </submittedName>
</protein>
<dbReference type="PROSITE" id="PS51421">
    <property type="entry name" value="RAS"/>
    <property type="match status" value="1"/>
</dbReference>
<evidence type="ECO:0000256" key="4">
    <source>
        <dbReference type="SAM" id="MobiDB-lite"/>
    </source>
</evidence>
<dbReference type="FunFam" id="3.40.50.300:FF:002471">
    <property type="entry name" value="Rab family GTPase"/>
    <property type="match status" value="1"/>
</dbReference>
<dbReference type="CDD" id="cd00154">
    <property type="entry name" value="Rab"/>
    <property type="match status" value="1"/>
</dbReference>